<keyword evidence="1" id="KW-0472">Membrane</keyword>
<accession>A0A1G7A4F1</accession>
<dbReference type="AlphaFoldDB" id="A0A1G7A4F1"/>
<proteinExistence type="predicted"/>
<evidence type="ECO:0000313" key="3">
    <source>
        <dbReference type="Proteomes" id="UP000198757"/>
    </source>
</evidence>
<feature type="transmembrane region" description="Helical" evidence="1">
    <location>
        <begin position="49"/>
        <end position="71"/>
    </location>
</feature>
<dbReference type="EMBL" id="FMZO01000021">
    <property type="protein sequence ID" value="SDE09719.1"/>
    <property type="molecule type" value="Genomic_DNA"/>
</dbReference>
<feature type="transmembrane region" description="Helical" evidence="1">
    <location>
        <begin position="122"/>
        <end position="145"/>
    </location>
</feature>
<keyword evidence="1" id="KW-0812">Transmembrane</keyword>
<feature type="transmembrane region" description="Helical" evidence="1">
    <location>
        <begin position="157"/>
        <end position="175"/>
    </location>
</feature>
<evidence type="ECO:0000256" key="1">
    <source>
        <dbReference type="SAM" id="Phobius"/>
    </source>
</evidence>
<dbReference type="RefSeq" id="WP_090392928.1">
    <property type="nucleotide sequence ID" value="NZ_FMZO01000021.1"/>
</dbReference>
<sequence>MYSDLFLQSDRLPQHRTRPAISCGRISLIPFHFLFKPENSRPSPHKNTATILALLLSVGAFAQTDISVTAYRKAQHVYIKWNSSCEKNCREYKIEGFTNSNSWETIGTVNSRTSHGNSDTPLGYAFSMADTAVALAGIAFLFLLLLIPNASGRNVRWLLGIALTAGFATCSGKIADAINTGRRIQYVRLLQYNTDGRITASKMVQLTQE</sequence>
<name>A0A1G7A4F1_NIADE</name>
<keyword evidence="1" id="KW-1133">Transmembrane helix</keyword>
<dbReference type="Proteomes" id="UP000198757">
    <property type="component" value="Unassembled WGS sequence"/>
</dbReference>
<keyword evidence="3" id="KW-1185">Reference proteome</keyword>
<gene>
    <name evidence="2" type="ORF">SAMN04487894_1214</name>
</gene>
<organism evidence="2 3">
    <name type="scientific">Niabella drilacis (strain DSM 25811 / CCM 8410 / CCUG 62505 / LMG 26954 / E90)</name>
    <dbReference type="NCBI Taxonomy" id="1285928"/>
    <lineage>
        <taxon>Bacteria</taxon>
        <taxon>Pseudomonadati</taxon>
        <taxon>Bacteroidota</taxon>
        <taxon>Chitinophagia</taxon>
        <taxon>Chitinophagales</taxon>
        <taxon>Chitinophagaceae</taxon>
        <taxon>Niabella</taxon>
    </lineage>
</organism>
<protein>
    <submittedName>
        <fullName evidence="2">Uncharacterized protein</fullName>
    </submittedName>
</protein>
<reference evidence="3" key="1">
    <citation type="submission" date="2016-10" db="EMBL/GenBank/DDBJ databases">
        <authorList>
            <person name="Varghese N."/>
            <person name="Submissions S."/>
        </authorList>
    </citation>
    <scope>NUCLEOTIDE SEQUENCE [LARGE SCALE GENOMIC DNA]</scope>
    <source>
        <strain evidence="3">DSM 25811 / CCM 8410 / LMG 26954 / E90</strain>
    </source>
</reference>
<evidence type="ECO:0000313" key="2">
    <source>
        <dbReference type="EMBL" id="SDE09719.1"/>
    </source>
</evidence>